<keyword evidence="1" id="KW-1133">Transmembrane helix</keyword>
<protein>
    <submittedName>
        <fullName evidence="2">Uncharacterized protein</fullName>
    </submittedName>
</protein>
<gene>
    <name evidence="2" type="ORF">LCGC14_1475420</name>
</gene>
<comment type="caution">
    <text evidence="2">The sequence shown here is derived from an EMBL/GenBank/DDBJ whole genome shotgun (WGS) entry which is preliminary data.</text>
</comment>
<evidence type="ECO:0000256" key="1">
    <source>
        <dbReference type="SAM" id="Phobius"/>
    </source>
</evidence>
<proteinExistence type="predicted"/>
<sequence length="34" mass="3783">MIEIALQINTSILIPVVVTLLVLHVWKLRGALKS</sequence>
<reference evidence="2" key="1">
    <citation type="journal article" date="2015" name="Nature">
        <title>Complex archaea that bridge the gap between prokaryotes and eukaryotes.</title>
        <authorList>
            <person name="Spang A."/>
            <person name="Saw J.H."/>
            <person name="Jorgensen S.L."/>
            <person name="Zaremba-Niedzwiedzka K."/>
            <person name="Martijn J."/>
            <person name="Lind A.E."/>
            <person name="van Eijk R."/>
            <person name="Schleper C."/>
            <person name="Guy L."/>
            <person name="Ettema T.J."/>
        </authorList>
    </citation>
    <scope>NUCLEOTIDE SEQUENCE</scope>
</reference>
<keyword evidence="1" id="KW-0812">Transmembrane</keyword>
<accession>A0A0F9JX35</accession>
<evidence type="ECO:0000313" key="2">
    <source>
        <dbReference type="EMBL" id="KKM67026.1"/>
    </source>
</evidence>
<feature type="transmembrane region" description="Helical" evidence="1">
    <location>
        <begin position="6"/>
        <end position="26"/>
    </location>
</feature>
<dbReference type="EMBL" id="LAZR01010424">
    <property type="protein sequence ID" value="KKM67026.1"/>
    <property type="molecule type" value="Genomic_DNA"/>
</dbReference>
<organism evidence="2">
    <name type="scientific">marine sediment metagenome</name>
    <dbReference type="NCBI Taxonomy" id="412755"/>
    <lineage>
        <taxon>unclassified sequences</taxon>
        <taxon>metagenomes</taxon>
        <taxon>ecological metagenomes</taxon>
    </lineage>
</organism>
<keyword evidence="1" id="KW-0472">Membrane</keyword>
<dbReference type="AlphaFoldDB" id="A0A0F9JX35"/>
<name>A0A0F9JX35_9ZZZZ</name>